<dbReference type="SMART" id="SM00651">
    <property type="entry name" value="Sm"/>
    <property type="match status" value="1"/>
</dbReference>
<dbReference type="Proteomes" id="UP000005239">
    <property type="component" value="Unassembled WGS sequence"/>
</dbReference>
<reference evidence="17" key="2">
    <citation type="submission" date="2022-06" db="UniProtKB">
        <authorList>
            <consortium name="EnsemblMetazoa"/>
        </authorList>
    </citation>
    <scope>IDENTIFICATION</scope>
    <source>
        <strain evidence="17">PS312</strain>
    </source>
</reference>
<dbReference type="PROSITE" id="PS52002">
    <property type="entry name" value="SM"/>
    <property type="match status" value="1"/>
</dbReference>
<comment type="function">
    <text evidence="12">Plays a role in pre-mRNA splicing as a core component of the spliceosomal U1, U2, U4 and U5 small nuclear ribonucleoproteins (snRNPs), the building blocks of the spliceosome.</text>
</comment>
<dbReference type="PROSITE" id="PS01033">
    <property type="entry name" value="GLOBIN"/>
    <property type="match status" value="1"/>
</dbReference>
<evidence type="ECO:0000259" key="16">
    <source>
        <dbReference type="PROSITE" id="PS52002"/>
    </source>
</evidence>
<protein>
    <recommendedName>
        <fullName evidence="4">Small nuclear ribonucleoprotein Sm D3</fullName>
    </recommendedName>
    <alternativeName>
        <fullName evidence="11">snRNP core protein D3</fullName>
    </alternativeName>
</protein>
<dbReference type="GO" id="GO:0000387">
    <property type="term" value="P:spliceosomal snRNP assembly"/>
    <property type="evidence" value="ECO:0007669"/>
    <property type="project" value="InterPro"/>
</dbReference>
<accession>A0A8R1URI0</accession>
<evidence type="ECO:0000256" key="4">
    <source>
        <dbReference type="ARBA" id="ARBA00020160"/>
    </source>
</evidence>
<dbReference type="Pfam" id="PF01423">
    <property type="entry name" value="LSM"/>
    <property type="match status" value="1"/>
</dbReference>
<dbReference type="InterPro" id="IPR001163">
    <property type="entry name" value="Sm_dom_euk/arc"/>
</dbReference>
<dbReference type="Gene3D" id="2.30.30.100">
    <property type="match status" value="1"/>
</dbReference>
<dbReference type="InterPro" id="IPR044399">
    <property type="entry name" value="Mb-like_M"/>
</dbReference>
<keyword evidence="13" id="KW-0349">Heme</keyword>
<dbReference type="FunFam" id="2.30.30.100:FF:000002">
    <property type="entry name" value="Small nuclear ribonucleoprotein Sm D3"/>
    <property type="match status" value="1"/>
</dbReference>
<dbReference type="GO" id="GO:0001666">
    <property type="term" value="P:response to hypoxia"/>
    <property type="evidence" value="ECO:0000318"/>
    <property type="project" value="GO_Central"/>
</dbReference>
<feature type="domain" description="Globin" evidence="15">
    <location>
        <begin position="153"/>
        <end position="299"/>
    </location>
</feature>
<evidence type="ECO:0000256" key="12">
    <source>
        <dbReference type="ARBA" id="ARBA00058057"/>
    </source>
</evidence>
<dbReference type="Gene3D" id="1.10.490.10">
    <property type="entry name" value="Globins"/>
    <property type="match status" value="1"/>
</dbReference>
<dbReference type="GO" id="GO:0005681">
    <property type="term" value="C:spliceosomal complex"/>
    <property type="evidence" value="ECO:0007669"/>
    <property type="project" value="UniProtKB-KW"/>
</dbReference>
<dbReference type="GO" id="GO:0005344">
    <property type="term" value="F:oxygen carrier activity"/>
    <property type="evidence" value="ECO:0000318"/>
    <property type="project" value="GO_Central"/>
</dbReference>
<keyword evidence="13" id="KW-0408">Iron</keyword>
<reference evidence="18" key="1">
    <citation type="journal article" date="2008" name="Nat. Genet.">
        <title>The Pristionchus pacificus genome provides a unique perspective on nematode lifestyle and parasitism.</title>
        <authorList>
            <person name="Dieterich C."/>
            <person name="Clifton S.W."/>
            <person name="Schuster L.N."/>
            <person name="Chinwalla A."/>
            <person name="Delehaunty K."/>
            <person name="Dinkelacker I."/>
            <person name="Fulton L."/>
            <person name="Fulton R."/>
            <person name="Godfrey J."/>
            <person name="Minx P."/>
            <person name="Mitreva M."/>
            <person name="Roeseler W."/>
            <person name="Tian H."/>
            <person name="Witte H."/>
            <person name="Yang S.P."/>
            <person name="Wilson R.K."/>
            <person name="Sommer R.J."/>
        </authorList>
    </citation>
    <scope>NUCLEOTIDE SEQUENCE [LARGE SCALE GENOMIC DNA]</scope>
    <source>
        <strain evidence="18">PS312</strain>
    </source>
</reference>
<dbReference type="InterPro" id="IPR027141">
    <property type="entry name" value="LSm4/Sm_D1/D3"/>
</dbReference>
<dbReference type="GO" id="GO:0005829">
    <property type="term" value="C:cytosol"/>
    <property type="evidence" value="ECO:0007669"/>
    <property type="project" value="UniProtKB-SubCell"/>
</dbReference>
<evidence type="ECO:0000256" key="9">
    <source>
        <dbReference type="ARBA" id="ARBA00023242"/>
    </source>
</evidence>
<keyword evidence="13" id="KW-0813">Transport</keyword>
<dbReference type="GO" id="GO:0015671">
    <property type="term" value="P:oxygen transport"/>
    <property type="evidence" value="ECO:0000318"/>
    <property type="project" value="GO_Central"/>
</dbReference>
<keyword evidence="8" id="KW-0508">mRNA splicing</keyword>
<evidence type="ECO:0000256" key="13">
    <source>
        <dbReference type="RuleBase" id="RU000356"/>
    </source>
</evidence>
<evidence type="ECO:0000313" key="17">
    <source>
        <dbReference type="EnsemblMetazoa" id="PPA38590.1"/>
    </source>
</evidence>
<dbReference type="SUPFAM" id="SSF46458">
    <property type="entry name" value="Globin-like"/>
    <property type="match status" value="1"/>
</dbReference>
<dbReference type="GO" id="GO:0003723">
    <property type="term" value="F:RNA binding"/>
    <property type="evidence" value="ECO:0007669"/>
    <property type="project" value="InterPro"/>
</dbReference>
<keyword evidence="7" id="KW-0747">Spliceosome</keyword>
<dbReference type="CDD" id="cd01040">
    <property type="entry name" value="Mb-like"/>
    <property type="match status" value="1"/>
</dbReference>
<evidence type="ECO:0000256" key="14">
    <source>
        <dbReference type="SAM" id="MobiDB-lite"/>
    </source>
</evidence>
<organism evidence="17 18">
    <name type="scientific">Pristionchus pacificus</name>
    <name type="common">Parasitic nematode worm</name>
    <dbReference type="NCBI Taxonomy" id="54126"/>
    <lineage>
        <taxon>Eukaryota</taxon>
        <taxon>Metazoa</taxon>
        <taxon>Ecdysozoa</taxon>
        <taxon>Nematoda</taxon>
        <taxon>Chromadorea</taxon>
        <taxon>Rhabditida</taxon>
        <taxon>Rhabditina</taxon>
        <taxon>Diplogasteromorpha</taxon>
        <taxon>Diplogasteroidea</taxon>
        <taxon>Neodiplogasteridae</taxon>
        <taxon>Pristionchus</taxon>
    </lineage>
</organism>
<gene>
    <name evidence="17" type="primary">WBGene00276959</name>
</gene>
<accession>A0A2A6CAX0</accession>
<evidence type="ECO:0000256" key="10">
    <source>
        <dbReference type="ARBA" id="ARBA00023274"/>
    </source>
</evidence>
<evidence type="ECO:0000256" key="8">
    <source>
        <dbReference type="ARBA" id="ARBA00023187"/>
    </source>
</evidence>
<dbReference type="InterPro" id="IPR000971">
    <property type="entry name" value="Globin"/>
</dbReference>
<dbReference type="AlphaFoldDB" id="A0A2A6CAX0"/>
<dbReference type="InterPro" id="IPR047575">
    <property type="entry name" value="Sm"/>
</dbReference>
<dbReference type="PANTHER" id="PTHR23338">
    <property type="entry name" value="SMALL NUCLEAR RIBONUCLEOPROTEIN SM"/>
    <property type="match status" value="1"/>
</dbReference>
<sequence>MTSVGVPIKILHEAEGHIVTLETVTGEVYRGKLIEAEDNMNCQMADVCVTYRDGRTHQLENVFVRGSKIRFLVLPDMLKNAPMFKNIGRAQKGAIGMGLGDGGPGSARGGRGGPRGGGRGTSFRGGMRGEKGSLLRQLTSRKMQSLVASETKRLDDHHRKLIRDSYEFMKAEKNRNGLGIFIRLFAEFPQYKNIWPNFREIPDSALISSDGLKNHARVYMAGLQHIVESLDEDATLGEAVHRIAMSHAKWCIKKYHIESMIPELLDVLRECMGGTLPSETAYAWTTLYDIIGSTSILYR</sequence>
<dbReference type="EnsemblMetazoa" id="PPA38590.1">
    <property type="protein sequence ID" value="PPA38590.1"/>
    <property type="gene ID" value="WBGene00276959"/>
</dbReference>
<evidence type="ECO:0000256" key="5">
    <source>
        <dbReference type="ARBA" id="ARBA00022490"/>
    </source>
</evidence>
<dbReference type="InterPro" id="IPR034099">
    <property type="entry name" value="SmD3"/>
</dbReference>
<dbReference type="CDD" id="cd01721">
    <property type="entry name" value="Sm_D3"/>
    <property type="match status" value="1"/>
</dbReference>
<evidence type="ECO:0000256" key="1">
    <source>
        <dbReference type="ARBA" id="ARBA00004123"/>
    </source>
</evidence>
<dbReference type="SUPFAM" id="SSF50182">
    <property type="entry name" value="Sm-like ribonucleoproteins"/>
    <property type="match status" value="1"/>
</dbReference>
<keyword evidence="6" id="KW-0507">mRNA processing</keyword>
<keyword evidence="13" id="KW-0561">Oxygen transport</keyword>
<name>A0A2A6CAX0_PRIPA</name>
<keyword evidence="13" id="KW-0479">Metal-binding</keyword>
<dbReference type="InterPro" id="IPR009050">
    <property type="entry name" value="Globin-like_sf"/>
</dbReference>
<dbReference type="InterPro" id="IPR012292">
    <property type="entry name" value="Globin/Proto"/>
</dbReference>
<dbReference type="Pfam" id="PF00042">
    <property type="entry name" value="Globin"/>
    <property type="match status" value="1"/>
</dbReference>
<keyword evidence="18" id="KW-1185">Reference proteome</keyword>
<dbReference type="InterPro" id="IPR010920">
    <property type="entry name" value="LSM_dom_sf"/>
</dbReference>
<evidence type="ECO:0000313" key="18">
    <source>
        <dbReference type="Proteomes" id="UP000005239"/>
    </source>
</evidence>
<dbReference type="GO" id="GO:0020037">
    <property type="term" value="F:heme binding"/>
    <property type="evidence" value="ECO:0007669"/>
    <property type="project" value="InterPro"/>
</dbReference>
<evidence type="ECO:0000259" key="15">
    <source>
        <dbReference type="PROSITE" id="PS01033"/>
    </source>
</evidence>
<comment type="similarity">
    <text evidence="13">Belongs to the globin family.</text>
</comment>
<evidence type="ECO:0000256" key="2">
    <source>
        <dbReference type="ARBA" id="ARBA00004514"/>
    </source>
</evidence>
<proteinExistence type="inferred from homology"/>
<feature type="region of interest" description="Disordered" evidence="14">
    <location>
        <begin position="99"/>
        <end position="126"/>
    </location>
</feature>
<keyword evidence="10" id="KW-0687">Ribonucleoprotein</keyword>
<dbReference type="GO" id="GO:0019825">
    <property type="term" value="F:oxygen binding"/>
    <property type="evidence" value="ECO:0000318"/>
    <property type="project" value="GO_Central"/>
</dbReference>
<keyword evidence="9" id="KW-0539">Nucleus</keyword>
<evidence type="ECO:0000256" key="6">
    <source>
        <dbReference type="ARBA" id="ARBA00022664"/>
    </source>
</evidence>
<evidence type="ECO:0000256" key="7">
    <source>
        <dbReference type="ARBA" id="ARBA00022728"/>
    </source>
</evidence>
<feature type="domain" description="Sm" evidence="16">
    <location>
        <begin position="6"/>
        <end position="78"/>
    </location>
</feature>
<feature type="compositionally biased region" description="Gly residues" evidence="14">
    <location>
        <begin position="99"/>
        <end position="120"/>
    </location>
</feature>
<keyword evidence="5" id="KW-0963">Cytoplasm</keyword>
<evidence type="ECO:0000256" key="3">
    <source>
        <dbReference type="ARBA" id="ARBA00008146"/>
    </source>
</evidence>
<comment type="subcellular location">
    <subcellularLocation>
        <location evidence="2">Cytoplasm</location>
        <location evidence="2">Cytosol</location>
    </subcellularLocation>
    <subcellularLocation>
        <location evidence="1">Nucleus</location>
    </subcellularLocation>
</comment>
<comment type="similarity">
    <text evidence="3">Belongs to the snRNP core protein family.</text>
</comment>
<evidence type="ECO:0000256" key="11">
    <source>
        <dbReference type="ARBA" id="ARBA00033126"/>
    </source>
</evidence>